<dbReference type="OrthoDB" id="10489016at2759"/>
<dbReference type="HOGENOM" id="CLU_2097298_0_0_1"/>
<name>B0DR51_LACBS</name>
<dbReference type="InParanoid" id="B0DR51"/>
<dbReference type="RefSeq" id="XP_001886360.1">
    <property type="nucleotide sequence ID" value="XM_001886325.1"/>
</dbReference>
<gene>
    <name evidence="1" type="ORF">LACBIDRAFT_307824</name>
</gene>
<protein>
    <submittedName>
        <fullName evidence="1">Predicted protein</fullName>
    </submittedName>
</protein>
<dbReference type="EMBL" id="DS547127">
    <property type="protein sequence ID" value="EDR02937.1"/>
    <property type="molecule type" value="Genomic_DNA"/>
</dbReference>
<dbReference type="GeneID" id="6082041"/>
<dbReference type="Proteomes" id="UP000001194">
    <property type="component" value="Unassembled WGS sequence"/>
</dbReference>
<reference evidence="1 2" key="1">
    <citation type="journal article" date="2008" name="Nature">
        <title>The genome of Laccaria bicolor provides insights into mycorrhizal symbiosis.</title>
        <authorList>
            <person name="Martin F."/>
            <person name="Aerts A."/>
            <person name="Ahren D."/>
            <person name="Brun A."/>
            <person name="Danchin E.G.J."/>
            <person name="Duchaussoy F."/>
            <person name="Gibon J."/>
            <person name="Kohler A."/>
            <person name="Lindquist E."/>
            <person name="Pereda V."/>
            <person name="Salamov A."/>
            <person name="Shapiro H.J."/>
            <person name="Wuyts J."/>
            <person name="Blaudez D."/>
            <person name="Buee M."/>
            <person name="Brokstein P."/>
            <person name="Canbaeck B."/>
            <person name="Cohen D."/>
            <person name="Courty P.E."/>
            <person name="Coutinho P.M."/>
            <person name="Delaruelle C."/>
            <person name="Detter J.C."/>
            <person name="Deveau A."/>
            <person name="DiFazio S."/>
            <person name="Duplessis S."/>
            <person name="Fraissinet-Tachet L."/>
            <person name="Lucic E."/>
            <person name="Frey-Klett P."/>
            <person name="Fourrey C."/>
            <person name="Feussner I."/>
            <person name="Gay G."/>
            <person name="Grimwood J."/>
            <person name="Hoegger P.J."/>
            <person name="Jain P."/>
            <person name="Kilaru S."/>
            <person name="Labbe J."/>
            <person name="Lin Y.C."/>
            <person name="Legue V."/>
            <person name="Le Tacon F."/>
            <person name="Marmeisse R."/>
            <person name="Melayah D."/>
            <person name="Montanini B."/>
            <person name="Muratet M."/>
            <person name="Nehls U."/>
            <person name="Niculita-Hirzel H."/>
            <person name="Oudot-Le Secq M.P."/>
            <person name="Peter M."/>
            <person name="Quesneville H."/>
            <person name="Rajashekar B."/>
            <person name="Reich M."/>
            <person name="Rouhier N."/>
            <person name="Schmutz J."/>
            <person name="Yin T."/>
            <person name="Chalot M."/>
            <person name="Henrissat B."/>
            <person name="Kuees U."/>
            <person name="Lucas S."/>
            <person name="Van de Peer Y."/>
            <person name="Podila G.K."/>
            <person name="Polle A."/>
            <person name="Pukkila P.J."/>
            <person name="Richardson P.M."/>
            <person name="Rouze P."/>
            <person name="Sanders I.R."/>
            <person name="Stajich J.E."/>
            <person name="Tunlid A."/>
            <person name="Tuskan G."/>
            <person name="Grigoriev I.V."/>
        </authorList>
    </citation>
    <scope>NUCLEOTIDE SEQUENCE [LARGE SCALE GENOMIC DNA]</scope>
    <source>
        <strain evidence="2">S238N-H82 / ATCC MYA-4686</strain>
    </source>
</reference>
<dbReference type="AlphaFoldDB" id="B0DR51"/>
<organism evidence="2">
    <name type="scientific">Laccaria bicolor (strain S238N-H82 / ATCC MYA-4686)</name>
    <name type="common">Bicoloured deceiver</name>
    <name type="synonym">Laccaria laccata var. bicolor</name>
    <dbReference type="NCBI Taxonomy" id="486041"/>
    <lineage>
        <taxon>Eukaryota</taxon>
        <taxon>Fungi</taxon>
        <taxon>Dikarya</taxon>
        <taxon>Basidiomycota</taxon>
        <taxon>Agaricomycotina</taxon>
        <taxon>Agaricomycetes</taxon>
        <taxon>Agaricomycetidae</taxon>
        <taxon>Agaricales</taxon>
        <taxon>Agaricineae</taxon>
        <taxon>Hydnangiaceae</taxon>
        <taxon>Laccaria</taxon>
    </lineage>
</organism>
<dbReference type="KEGG" id="lbc:LACBIDRAFT_307824"/>
<keyword evidence="2" id="KW-1185">Reference proteome</keyword>
<evidence type="ECO:0000313" key="1">
    <source>
        <dbReference type="EMBL" id="EDR02937.1"/>
    </source>
</evidence>
<sequence>MPACQSSFCASNFCAGIGQSDCSRSGLIMAQSNVRPMQELQDASRKIGAVIVCAASANLRDMWAPLAPTVNIVVEYCIASSLNGTHQHPPASPHHFRLVATTFMIKLRQLPVELCV</sequence>
<proteinExistence type="predicted"/>
<accession>B0DR51</accession>
<evidence type="ECO:0000313" key="2">
    <source>
        <dbReference type="Proteomes" id="UP000001194"/>
    </source>
</evidence>